<sequence>MIQKLIKSLAIICLLIIPGRMFAQRFDSLMMVYSDRYPVERAHVHFDKNYYNAGETIWFKAYLMSGLWPSTISTNMYFDLVDDNGNVLNSKVAPIIESSAMGSFDIAPNYTKSVLYVKAYTRWQLNFDTAFLFTKAIKIINKGASGKPERATSVSLRFFPEGGDLVNGIESVVAFKAVDNNGYPVNINGNIVSSAGQKVAAFKSIHDGMGSVTITPQANTTYKAVWKDVFGKDQSVDLPAAKSNGAVIKVSDGLDTKNFTIRRSGGGGDALNTMHIVAMMNQQVVYMANLHVKESGEMTGEIPSTQLPSCIMQLTLFDADWKPVAERITFVDNNDYQFDANVRKKSIQLTKRGKNEIDIEVDDTVKSNLSVSITDADVYQPKMEDDNIVSRFLMTSELRGNIYRPYYYFSNPSDSVKNHRDLVMLTNGWRRYNWDKIMAKNFPSLKYQPDKFLSLNGQAYGVSQNRFKKGEMMNAILQMPDSSKQMFFLELDSTGRFNTEGLVFFGKANLYYTFNKNSALAERASLRLDNGLVKGSSSMAIDKTLLAGVSLPDSNTLHQSYLVGQGYINAGKDRDRKTQTLQEVVVKGKVRSEKDKLDDKYANGLFKGGDGYSFDPANDPFASSAYSIFTYLQGKVPGLMINTSGGTTSLTWRGGAPGLYLDEMSTDAEQIQNIPMTDVAYIKVFRPPFMGTGGGNGGIAIYTKRGGGASTANIKGLESSAILGYSDIKEFSSPNYAVESPLDAIDDLRTTLYWKPYILLDKVTKRTTIQFYNNDISKRLRVTIEGVSETGKLMHTEEIIQ</sequence>
<evidence type="ECO:0008006" key="3">
    <source>
        <dbReference type="Google" id="ProtNLM"/>
    </source>
</evidence>
<dbReference type="EMBL" id="JAHSPG010000003">
    <property type="protein sequence ID" value="MBV4357023.1"/>
    <property type="molecule type" value="Genomic_DNA"/>
</dbReference>
<dbReference type="RefSeq" id="WP_217790647.1">
    <property type="nucleotide sequence ID" value="NZ_JAHSPG010000003.1"/>
</dbReference>
<protein>
    <recommendedName>
        <fullName evidence="3">TonB-dependent receptor</fullName>
    </recommendedName>
</protein>
<proteinExistence type="predicted"/>
<comment type="caution">
    <text evidence="1">The sequence shown here is derived from an EMBL/GenBank/DDBJ whole genome shotgun (WGS) entry which is preliminary data.</text>
</comment>
<dbReference type="AlphaFoldDB" id="A0A9E2S5I2"/>
<reference evidence="1" key="1">
    <citation type="submission" date="2021-06" db="EMBL/GenBank/DDBJ databases">
        <authorList>
            <person name="Huq M.A."/>
        </authorList>
    </citation>
    <scope>NUCLEOTIDE SEQUENCE</scope>
    <source>
        <strain evidence="1">MAH-26</strain>
    </source>
</reference>
<accession>A0A9E2S5I2</accession>
<dbReference type="Proteomes" id="UP000812270">
    <property type="component" value="Unassembled WGS sequence"/>
</dbReference>
<name>A0A9E2S5I2_9BACT</name>
<evidence type="ECO:0000313" key="1">
    <source>
        <dbReference type="EMBL" id="MBV4357023.1"/>
    </source>
</evidence>
<organism evidence="1 2">
    <name type="scientific">Pinibacter aurantiacus</name>
    <dbReference type="NCBI Taxonomy" id="2851599"/>
    <lineage>
        <taxon>Bacteria</taxon>
        <taxon>Pseudomonadati</taxon>
        <taxon>Bacteroidota</taxon>
        <taxon>Chitinophagia</taxon>
        <taxon>Chitinophagales</taxon>
        <taxon>Chitinophagaceae</taxon>
        <taxon>Pinibacter</taxon>
    </lineage>
</organism>
<gene>
    <name evidence="1" type="ORF">KTO63_07705</name>
</gene>
<keyword evidence="2" id="KW-1185">Reference proteome</keyword>
<evidence type="ECO:0000313" key="2">
    <source>
        <dbReference type="Proteomes" id="UP000812270"/>
    </source>
</evidence>